<name>A0ABY8W6L6_9ACTN</name>
<reference evidence="2 3" key="1">
    <citation type="submission" date="2023-06" db="EMBL/GenBank/DDBJ databases">
        <authorList>
            <person name="Yushchuk O."/>
            <person name="Binda E."/>
            <person name="Ruckert-Reed C."/>
            <person name="Fedorenko V."/>
            <person name="Kalinowski J."/>
            <person name="Marinelli F."/>
        </authorList>
    </citation>
    <scope>NUCLEOTIDE SEQUENCE [LARGE SCALE GENOMIC DNA]</scope>
    <source>
        <strain evidence="2 3">NRRL 3884</strain>
    </source>
</reference>
<sequence length="100" mass="10726">MSITDVTPPLRVKGAKRVIGVAAIEHQLTRQAGLADVEIDLRGVGLLGAEAVAVLLCAHFKLHQQGRRLRVSGCPPQAERYLRTCGFFDLPPTPASQEAA</sequence>
<dbReference type="PROSITE" id="PS50801">
    <property type="entry name" value="STAS"/>
    <property type="match status" value="1"/>
</dbReference>
<feature type="domain" description="STAS" evidence="1">
    <location>
        <begin position="10"/>
        <end position="100"/>
    </location>
</feature>
<dbReference type="EMBL" id="CP126980">
    <property type="protein sequence ID" value="WIM92987.1"/>
    <property type="molecule type" value="Genomic_DNA"/>
</dbReference>
<dbReference type="InterPro" id="IPR036513">
    <property type="entry name" value="STAS_dom_sf"/>
</dbReference>
<dbReference type="Pfam" id="PF13466">
    <property type="entry name" value="STAS_2"/>
    <property type="match status" value="1"/>
</dbReference>
<accession>A0ABY8W6L6</accession>
<gene>
    <name evidence="2" type="ORF">ACTOB_004952</name>
</gene>
<proteinExistence type="predicted"/>
<organism evidence="2 3">
    <name type="scientific">Actinoplanes oblitus</name>
    <dbReference type="NCBI Taxonomy" id="3040509"/>
    <lineage>
        <taxon>Bacteria</taxon>
        <taxon>Bacillati</taxon>
        <taxon>Actinomycetota</taxon>
        <taxon>Actinomycetes</taxon>
        <taxon>Micromonosporales</taxon>
        <taxon>Micromonosporaceae</taxon>
        <taxon>Actinoplanes</taxon>
    </lineage>
</organism>
<dbReference type="SUPFAM" id="SSF52091">
    <property type="entry name" value="SpoIIaa-like"/>
    <property type="match status" value="1"/>
</dbReference>
<evidence type="ECO:0000313" key="2">
    <source>
        <dbReference type="EMBL" id="WIM92987.1"/>
    </source>
</evidence>
<dbReference type="InterPro" id="IPR058548">
    <property type="entry name" value="MlaB-like_STAS"/>
</dbReference>
<evidence type="ECO:0000259" key="1">
    <source>
        <dbReference type="PROSITE" id="PS50801"/>
    </source>
</evidence>
<dbReference type="RefSeq" id="WP_284914194.1">
    <property type="nucleotide sequence ID" value="NZ_CP126980.1"/>
</dbReference>
<dbReference type="Proteomes" id="UP001240150">
    <property type="component" value="Chromosome"/>
</dbReference>
<keyword evidence="3" id="KW-1185">Reference proteome</keyword>
<dbReference type="Gene3D" id="3.30.750.24">
    <property type="entry name" value="STAS domain"/>
    <property type="match status" value="1"/>
</dbReference>
<dbReference type="InterPro" id="IPR002645">
    <property type="entry name" value="STAS_dom"/>
</dbReference>
<protein>
    <submittedName>
        <fullName evidence="2">STAS domain-containing protein</fullName>
    </submittedName>
</protein>
<evidence type="ECO:0000313" key="3">
    <source>
        <dbReference type="Proteomes" id="UP001240150"/>
    </source>
</evidence>